<name>A0A1I4R3W4_9FLAO</name>
<organism evidence="2 3">
    <name type="scientific">Flavobacterium succinicans</name>
    <dbReference type="NCBI Taxonomy" id="29536"/>
    <lineage>
        <taxon>Bacteria</taxon>
        <taxon>Pseudomonadati</taxon>
        <taxon>Bacteroidota</taxon>
        <taxon>Flavobacteriia</taxon>
        <taxon>Flavobacteriales</taxon>
        <taxon>Flavobacteriaceae</taxon>
        <taxon>Flavobacterium</taxon>
    </lineage>
</organism>
<dbReference type="eggNOG" id="COG1664">
    <property type="taxonomic scope" value="Bacteria"/>
</dbReference>
<evidence type="ECO:0000256" key="1">
    <source>
        <dbReference type="ARBA" id="ARBA00044755"/>
    </source>
</evidence>
<dbReference type="STRING" id="29536.FLB_21090"/>
<protein>
    <submittedName>
        <fullName evidence="2">Protein CcmA, bactofilin family</fullName>
    </submittedName>
</protein>
<accession>A0A1I4R3W4</accession>
<evidence type="ECO:0000313" key="3">
    <source>
        <dbReference type="Proteomes" id="UP000182961"/>
    </source>
</evidence>
<dbReference type="PANTHER" id="PTHR35024:SF4">
    <property type="entry name" value="POLYMER-FORMING CYTOSKELETAL PROTEIN"/>
    <property type="match status" value="1"/>
</dbReference>
<keyword evidence="3" id="KW-1185">Reference proteome</keyword>
<dbReference type="AlphaFoldDB" id="A0A1I4R3W4"/>
<dbReference type="InterPro" id="IPR007607">
    <property type="entry name" value="BacA/B"/>
</dbReference>
<dbReference type="Pfam" id="PF04519">
    <property type="entry name" value="Bactofilin"/>
    <property type="match status" value="1"/>
</dbReference>
<dbReference type="RefSeq" id="WP_024980568.1">
    <property type="nucleotide sequence ID" value="NZ_CBCRUM010000001.1"/>
</dbReference>
<gene>
    <name evidence="2" type="ORF">SAMN05444143_101183</name>
</gene>
<dbReference type="Proteomes" id="UP000182961">
    <property type="component" value="Unassembled WGS sequence"/>
</dbReference>
<dbReference type="EMBL" id="FOUT01000001">
    <property type="protein sequence ID" value="SFM47014.1"/>
    <property type="molecule type" value="Genomic_DNA"/>
</dbReference>
<evidence type="ECO:0000313" key="2">
    <source>
        <dbReference type="EMBL" id="SFM47014.1"/>
    </source>
</evidence>
<comment type="similarity">
    <text evidence="1">Belongs to the bactofilin family.</text>
</comment>
<reference evidence="3" key="1">
    <citation type="submission" date="2016-10" db="EMBL/GenBank/DDBJ databases">
        <authorList>
            <person name="Varghese N."/>
            <person name="Submissions S."/>
        </authorList>
    </citation>
    <scope>NUCLEOTIDE SEQUENCE [LARGE SCALE GENOMIC DNA]</scope>
    <source>
        <strain evidence="3">DSM 4002</strain>
    </source>
</reference>
<sequence>MFSKKEKQPYTDLLGKTNRIVEATQIKGDIFSAADFRLDGELIGNFTSNGKLVIGPTGKVVGDVVCKSAEIEGVFKGKLMVAELLNLKATATVEGEVVIGKLAIEPGAIFTANCVMKIPETNTSDGTDSK</sequence>
<proteinExistence type="inferred from homology"/>
<dbReference type="PANTHER" id="PTHR35024">
    <property type="entry name" value="HYPOTHETICAL CYTOSOLIC PROTEIN"/>
    <property type="match status" value="1"/>
</dbReference>